<keyword evidence="2" id="KW-0808">Transferase</keyword>
<name>A0ABW0EQF3_9PSEU</name>
<evidence type="ECO:0000313" key="2">
    <source>
        <dbReference type="EMBL" id="MFC5289542.1"/>
    </source>
</evidence>
<dbReference type="RefSeq" id="WP_378249387.1">
    <property type="nucleotide sequence ID" value="NZ_JBHSKF010000011.1"/>
</dbReference>
<dbReference type="InterPro" id="IPR038740">
    <property type="entry name" value="BioF2-like_GNAT_dom"/>
</dbReference>
<proteinExistence type="predicted"/>
<sequence length="351" mass="38786">MALTALVHDPRTDGEPDGWAAFTARRGLHSVWDYGLMRLEAWLARNPAVLGVVRDGDRIAAAATVLICRPRWTRRFADAPGGRRPGWAEVYMPWLSGYPAIVFDPDLTAEGRRAAVRAFERAVLRHVGPGLLGIAYRSVDAETAAAVSRPLGRTWRTDPTTVLANAWPSEDGWLAGLSKERRTSIRRYARKIDRDPTLEVREGWGRADADPHELAALINRHRARLGIARSDPRTEVAGAFLAEFVRRPDVRLLTYRDADGALLAANTLLDHPSSTVLQHWAARPPAEGGRHNLYFDCYLRCVRHLVSAGRAELTSGRGLLEVKTSLGFSTRELHTVAVPRPAVGSLGRSPR</sequence>
<organism evidence="2 3">
    <name type="scientific">Actinokineospora guangxiensis</name>
    <dbReference type="NCBI Taxonomy" id="1490288"/>
    <lineage>
        <taxon>Bacteria</taxon>
        <taxon>Bacillati</taxon>
        <taxon>Actinomycetota</taxon>
        <taxon>Actinomycetes</taxon>
        <taxon>Pseudonocardiales</taxon>
        <taxon>Pseudonocardiaceae</taxon>
        <taxon>Actinokineospora</taxon>
    </lineage>
</organism>
<comment type="caution">
    <text evidence="2">The sequence shown here is derived from an EMBL/GenBank/DDBJ whole genome shotgun (WGS) entry which is preliminary data.</text>
</comment>
<dbReference type="EC" id="2.3.1.-" evidence="2"/>
<feature type="domain" description="BioF2-like acetyltransferase" evidence="1">
    <location>
        <begin position="180"/>
        <end position="319"/>
    </location>
</feature>
<gene>
    <name evidence="2" type="ORF">ACFPM7_21015</name>
</gene>
<dbReference type="Pfam" id="PF13480">
    <property type="entry name" value="Acetyltransf_6"/>
    <property type="match status" value="1"/>
</dbReference>
<dbReference type="SUPFAM" id="SSF55729">
    <property type="entry name" value="Acyl-CoA N-acyltransferases (Nat)"/>
    <property type="match status" value="1"/>
</dbReference>
<accession>A0ABW0EQF3</accession>
<evidence type="ECO:0000313" key="3">
    <source>
        <dbReference type="Proteomes" id="UP001596157"/>
    </source>
</evidence>
<dbReference type="Proteomes" id="UP001596157">
    <property type="component" value="Unassembled WGS sequence"/>
</dbReference>
<dbReference type="GO" id="GO:0016746">
    <property type="term" value="F:acyltransferase activity"/>
    <property type="evidence" value="ECO:0007669"/>
    <property type="project" value="UniProtKB-KW"/>
</dbReference>
<reference evidence="3" key="1">
    <citation type="journal article" date="2019" name="Int. J. Syst. Evol. Microbiol.">
        <title>The Global Catalogue of Microorganisms (GCM) 10K type strain sequencing project: providing services to taxonomists for standard genome sequencing and annotation.</title>
        <authorList>
            <consortium name="The Broad Institute Genomics Platform"/>
            <consortium name="The Broad Institute Genome Sequencing Center for Infectious Disease"/>
            <person name="Wu L."/>
            <person name="Ma J."/>
        </authorList>
    </citation>
    <scope>NUCLEOTIDE SEQUENCE [LARGE SCALE GENOMIC DNA]</scope>
    <source>
        <strain evidence="3">CCUG 59778</strain>
    </source>
</reference>
<evidence type="ECO:0000259" key="1">
    <source>
        <dbReference type="Pfam" id="PF13480"/>
    </source>
</evidence>
<protein>
    <submittedName>
        <fullName evidence="2">GNAT family N-acetyltransferase</fullName>
        <ecNumber evidence="2">2.3.1.-</ecNumber>
    </submittedName>
</protein>
<dbReference type="EMBL" id="JBHSKF010000011">
    <property type="protein sequence ID" value="MFC5289542.1"/>
    <property type="molecule type" value="Genomic_DNA"/>
</dbReference>
<keyword evidence="2" id="KW-0012">Acyltransferase</keyword>
<keyword evidence="3" id="KW-1185">Reference proteome</keyword>
<dbReference type="InterPro" id="IPR016181">
    <property type="entry name" value="Acyl_CoA_acyltransferase"/>
</dbReference>